<name>A0ACB9IT61_9ASTR</name>
<reference evidence="1 2" key="2">
    <citation type="journal article" date="2022" name="Mol. Ecol. Resour.">
        <title>The genomes of chicory, endive, great burdock and yacon provide insights into Asteraceae paleo-polyploidization history and plant inulin production.</title>
        <authorList>
            <person name="Fan W."/>
            <person name="Wang S."/>
            <person name="Wang H."/>
            <person name="Wang A."/>
            <person name="Jiang F."/>
            <person name="Liu H."/>
            <person name="Zhao H."/>
            <person name="Xu D."/>
            <person name="Zhang Y."/>
        </authorList>
    </citation>
    <scope>NUCLEOTIDE SEQUENCE [LARGE SCALE GENOMIC DNA]</scope>
    <source>
        <strain evidence="2">cv. Yunnan</strain>
        <tissue evidence="1">Leaves</tissue>
    </source>
</reference>
<reference evidence="2" key="1">
    <citation type="journal article" date="2022" name="Mol. Ecol. Resour.">
        <title>The genomes of chicory, endive, great burdock and yacon provide insights into Asteraceae palaeo-polyploidization history and plant inulin production.</title>
        <authorList>
            <person name="Fan W."/>
            <person name="Wang S."/>
            <person name="Wang H."/>
            <person name="Wang A."/>
            <person name="Jiang F."/>
            <person name="Liu H."/>
            <person name="Zhao H."/>
            <person name="Xu D."/>
            <person name="Zhang Y."/>
        </authorList>
    </citation>
    <scope>NUCLEOTIDE SEQUENCE [LARGE SCALE GENOMIC DNA]</scope>
    <source>
        <strain evidence="2">cv. Yunnan</strain>
    </source>
</reference>
<keyword evidence="2" id="KW-1185">Reference proteome</keyword>
<dbReference type="Proteomes" id="UP001056120">
    <property type="component" value="Linkage Group LG07"/>
</dbReference>
<sequence length="376" mass="42416">MTGPNKGGYWPSWSELDFPPANIQTTFLTHVYYAFLNPNQDTFQIEIDDTTASALRRFITTLHQKSPPVKTLFSVGGSSVDQEFFSRIASSQGSRDRFIRSTIQVARRFHFDGVDLDWEFPKTQHDMDNFGLMLAEWRVAVNQEAESTNNPKLLLSAATYYKPVIHWDVVHTYPVESMNKNLDWINAMCYDYHGSWDEPPATGTLAALYDPNGNLSTSYGLQSWIDAGIQRRKLVMGLPLFGRSWKLQDPAIHGIGAKALGVGPGEDGYMIYAEVEAFNVQNNAEVVFDEASVSVYSVAGTTWIGYDDVRSIKRKIEYAKALEIGGYFFWEISGDQGQRFSGLAHPLSTLIYPSRQDHDLNFPGTAPSLRKKHCRR</sequence>
<protein>
    <submittedName>
        <fullName evidence="1">Uncharacterized protein</fullName>
    </submittedName>
</protein>
<evidence type="ECO:0000313" key="1">
    <source>
        <dbReference type="EMBL" id="KAI3811282.1"/>
    </source>
</evidence>
<accession>A0ACB9IT61</accession>
<comment type="caution">
    <text evidence="1">The sequence shown here is derived from an EMBL/GenBank/DDBJ whole genome shotgun (WGS) entry which is preliminary data.</text>
</comment>
<dbReference type="EMBL" id="CM042024">
    <property type="protein sequence ID" value="KAI3811282.1"/>
    <property type="molecule type" value="Genomic_DNA"/>
</dbReference>
<gene>
    <name evidence="1" type="ORF">L1987_21003</name>
</gene>
<organism evidence="1 2">
    <name type="scientific">Smallanthus sonchifolius</name>
    <dbReference type="NCBI Taxonomy" id="185202"/>
    <lineage>
        <taxon>Eukaryota</taxon>
        <taxon>Viridiplantae</taxon>
        <taxon>Streptophyta</taxon>
        <taxon>Embryophyta</taxon>
        <taxon>Tracheophyta</taxon>
        <taxon>Spermatophyta</taxon>
        <taxon>Magnoliopsida</taxon>
        <taxon>eudicotyledons</taxon>
        <taxon>Gunneridae</taxon>
        <taxon>Pentapetalae</taxon>
        <taxon>asterids</taxon>
        <taxon>campanulids</taxon>
        <taxon>Asterales</taxon>
        <taxon>Asteraceae</taxon>
        <taxon>Asteroideae</taxon>
        <taxon>Heliantheae alliance</taxon>
        <taxon>Millerieae</taxon>
        <taxon>Smallanthus</taxon>
    </lineage>
</organism>
<evidence type="ECO:0000313" key="2">
    <source>
        <dbReference type="Proteomes" id="UP001056120"/>
    </source>
</evidence>
<proteinExistence type="predicted"/>